<comment type="caution">
    <text evidence="2">The sequence shown here is derived from an EMBL/GenBank/DDBJ whole genome shotgun (WGS) entry which is preliminary data.</text>
</comment>
<gene>
    <name evidence="2" type="ORF">PVAP13_2NG336009</name>
</gene>
<dbReference type="AlphaFoldDB" id="A0A8T0VE65"/>
<keyword evidence="3" id="KW-1185">Reference proteome</keyword>
<evidence type="ECO:0000256" key="1">
    <source>
        <dbReference type="SAM" id="MobiDB-lite"/>
    </source>
</evidence>
<dbReference type="EMBL" id="CM029040">
    <property type="protein sequence ID" value="KAG2635091.1"/>
    <property type="molecule type" value="Genomic_DNA"/>
</dbReference>
<sequence length="137" mass="14568">MLDFFCLEVSRPPPPPPPRPAATGAARWPTSRAAARKVAAGQAPPPPPRPFRRRRISRGGRPDPSSPWPDPHPPWPDLVSPGVSPAVGGIRCSARRIRRLTCGAPGPRRASEPAPVLHQIHRLVIGSVASMAGFGSP</sequence>
<feature type="region of interest" description="Disordered" evidence="1">
    <location>
        <begin position="1"/>
        <end position="83"/>
    </location>
</feature>
<protein>
    <submittedName>
        <fullName evidence="2">Uncharacterized protein</fullName>
    </submittedName>
</protein>
<evidence type="ECO:0000313" key="3">
    <source>
        <dbReference type="Proteomes" id="UP000823388"/>
    </source>
</evidence>
<accession>A0A8T0VE65</accession>
<name>A0A8T0VE65_PANVG</name>
<feature type="compositionally biased region" description="Pro residues" evidence="1">
    <location>
        <begin position="64"/>
        <end position="76"/>
    </location>
</feature>
<feature type="compositionally biased region" description="Pro residues" evidence="1">
    <location>
        <begin position="11"/>
        <end position="20"/>
    </location>
</feature>
<proteinExistence type="predicted"/>
<dbReference type="Proteomes" id="UP000823388">
    <property type="component" value="Chromosome 2N"/>
</dbReference>
<evidence type="ECO:0000313" key="2">
    <source>
        <dbReference type="EMBL" id="KAG2635091.1"/>
    </source>
</evidence>
<organism evidence="2 3">
    <name type="scientific">Panicum virgatum</name>
    <name type="common">Blackwell switchgrass</name>
    <dbReference type="NCBI Taxonomy" id="38727"/>
    <lineage>
        <taxon>Eukaryota</taxon>
        <taxon>Viridiplantae</taxon>
        <taxon>Streptophyta</taxon>
        <taxon>Embryophyta</taxon>
        <taxon>Tracheophyta</taxon>
        <taxon>Spermatophyta</taxon>
        <taxon>Magnoliopsida</taxon>
        <taxon>Liliopsida</taxon>
        <taxon>Poales</taxon>
        <taxon>Poaceae</taxon>
        <taxon>PACMAD clade</taxon>
        <taxon>Panicoideae</taxon>
        <taxon>Panicodae</taxon>
        <taxon>Paniceae</taxon>
        <taxon>Panicinae</taxon>
        <taxon>Panicum</taxon>
        <taxon>Panicum sect. Hiantes</taxon>
    </lineage>
</organism>
<reference evidence="2" key="1">
    <citation type="submission" date="2020-05" db="EMBL/GenBank/DDBJ databases">
        <title>WGS assembly of Panicum virgatum.</title>
        <authorList>
            <person name="Lovell J.T."/>
            <person name="Jenkins J."/>
            <person name="Shu S."/>
            <person name="Juenger T.E."/>
            <person name="Schmutz J."/>
        </authorList>
    </citation>
    <scope>NUCLEOTIDE SEQUENCE</scope>
    <source>
        <strain evidence="2">AP13</strain>
    </source>
</reference>